<organism evidence="3 4">
    <name type="scientific">Pseudomonas fluorescens</name>
    <dbReference type="NCBI Taxonomy" id="294"/>
    <lineage>
        <taxon>Bacteria</taxon>
        <taxon>Pseudomonadati</taxon>
        <taxon>Pseudomonadota</taxon>
        <taxon>Gammaproteobacteria</taxon>
        <taxon>Pseudomonadales</taxon>
        <taxon>Pseudomonadaceae</taxon>
        <taxon>Pseudomonas</taxon>
    </lineage>
</organism>
<dbReference type="AlphaFoldDB" id="A0A379IJY7"/>
<evidence type="ECO:0000256" key="1">
    <source>
        <dbReference type="ARBA" id="ARBA00023172"/>
    </source>
</evidence>
<dbReference type="InterPro" id="IPR002104">
    <property type="entry name" value="Integrase_catalytic"/>
</dbReference>
<dbReference type="GO" id="GO:0015074">
    <property type="term" value="P:DNA integration"/>
    <property type="evidence" value="ECO:0007669"/>
    <property type="project" value="InterPro"/>
</dbReference>
<evidence type="ECO:0000259" key="2">
    <source>
        <dbReference type="PROSITE" id="PS51898"/>
    </source>
</evidence>
<dbReference type="PROSITE" id="PS51898">
    <property type="entry name" value="TYR_RECOMBINASE"/>
    <property type="match status" value="1"/>
</dbReference>
<sequence length="524" mass="59466">MSAALAVQELFEVHQWESIPAEVTTAEGYVLSTVGPDWYFPYTLSSGSTGHFSKIVSFQAKLALQLYCVDRVRTVSTHAGMVMFQDVWQVVLSRPEAVSISNDDFKNSLISVFQNALKTARAEQQLWRMYRPIRWYIWCSENYAELGFCEAYALELDSIILPGNPKGEAVRNEHVDRGPLNRGLELQQLINAMERPTDRSLKQLQERAALALFIAHGRNPGNLSLLLEEDLVNLTPESEIPTWVINYPRIKKRLKNPRADMKVVPIPTQYAEYILELIEAGQSIDCSAQVDGKKVSLPRPMFINTSQNTSALNAGRLDQLFHYATYSVTDLLRSFVRRHQIMSPLTRRLLIISARRLRYTLATNLVLDGISRRELAELLDHSDLQHVEVYFELAEGIVEHLDKALVGFYAEFLKYFQGRVVHPGDVVKNVDDPSKLIPCMDVNEDIGVCGKDSLCGLYPPYSCYKCPKFQAYAEADHQAVYEFLLQRRTRVLEAGNSRIAVQLDEILYAVKQVVLLCESETVKA</sequence>
<dbReference type="InterPro" id="IPR013762">
    <property type="entry name" value="Integrase-like_cat_sf"/>
</dbReference>
<accession>A0A379IJY7</accession>
<dbReference type="GO" id="GO:0006310">
    <property type="term" value="P:DNA recombination"/>
    <property type="evidence" value="ECO:0007669"/>
    <property type="project" value="UniProtKB-KW"/>
</dbReference>
<gene>
    <name evidence="3" type="ORF">NCTC10392_05117</name>
</gene>
<dbReference type="OrthoDB" id="8368662at2"/>
<dbReference type="GO" id="GO:0003677">
    <property type="term" value="F:DNA binding"/>
    <property type="evidence" value="ECO:0007669"/>
    <property type="project" value="InterPro"/>
</dbReference>
<dbReference type="SUPFAM" id="SSF56349">
    <property type="entry name" value="DNA breaking-rejoining enzymes"/>
    <property type="match status" value="1"/>
</dbReference>
<keyword evidence="1" id="KW-0233">DNA recombination</keyword>
<dbReference type="EMBL" id="UGUS01000002">
    <property type="protein sequence ID" value="SUD33718.1"/>
    <property type="molecule type" value="Genomic_DNA"/>
</dbReference>
<reference evidence="3 4" key="1">
    <citation type="submission" date="2018-06" db="EMBL/GenBank/DDBJ databases">
        <authorList>
            <consortium name="Pathogen Informatics"/>
            <person name="Doyle S."/>
        </authorList>
    </citation>
    <scope>NUCLEOTIDE SEQUENCE [LARGE SCALE GENOMIC DNA]</scope>
    <source>
        <strain evidence="3 4">NCTC10392</strain>
    </source>
</reference>
<dbReference type="Proteomes" id="UP000255125">
    <property type="component" value="Unassembled WGS sequence"/>
</dbReference>
<evidence type="ECO:0000313" key="4">
    <source>
        <dbReference type="Proteomes" id="UP000255125"/>
    </source>
</evidence>
<protein>
    <submittedName>
        <fullName evidence="3">Integrase/recombinase</fullName>
    </submittedName>
</protein>
<feature type="domain" description="Tyr recombinase" evidence="2">
    <location>
        <begin position="175"/>
        <end position="406"/>
    </location>
</feature>
<dbReference type="InterPro" id="IPR011010">
    <property type="entry name" value="DNA_brk_join_enz"/>
</dbReference>
<dbReference type="RefSeq" id="WP_115284389.1">
    <property type="nucleotide sequence ID" value="NZ_UGUS01000002.1"/>
</dbReference>
<dbReference type="Gene3D" id="1.10.443.10">
    <property type="entry name" value="Intergrase catalytic core"/>
    <property type="match status" value="1"/>
</dbReference>
<proteinExistence type="predicted"/>
<name>A0A379IJY7_PSEFL</name>
<evidence type="ECO:0000313" key="3">
    <source>
        <dbReference type="EMBL" id="SUD33718.1"/>
    </source>
</evidence>